<proteinExistence type="predicted"/>
<dbReference type="PANTHER" id="PTHR38791">
    <property type="entry name" value="ZN(II)2CYS6 TRANSCRIPTION FACTOR (EUROFUNG)-RELATED-RELATED"/>
    <property type="match status" value="1"/>
</dbReference>
<dbReference type="GO" id="GO:0008270">
    <property type="term" value="F:zinc ion binding"/>
    <property type="evidence" value="ECO:0007669"/>
    <property type="project" value="InterPro"/>
</dbReference>
<dbReference type="Pfam" id="PF00172">
    <property type="entry name" value="Zn_clus"/>
    <property type="match status" value="1"/>
</dbReference>
<dbReference type="GO" id="GO:0000981">
    <property type="term" value="F:DNA-binding transcription factor activity, RNA polymerase II-specific"/>
    <property type="evidence" value="ECO:0007669"/>
    <property type="project" value="InterPro"/>
</dbReference>
<reference evidence="4" key="1">
    <citation type="journal article" date="2020" name="Stud. Mycol.">
        <title>101 Dothideomycetes genomes: a test case for predicting lifestyles and emergence of pathogens.</title>
        <authorList>
            <person name="Haridas S."/>
            <person name="Albert R."/>
            <person name="Binder M."/>
            <person name="Bloem J."/>
            <person name="Labutti K."/>
            <person name="Salamov A."/>
            <person name="Andreopoulos B."/>
            <person name="Baker S."/>
            <person name="Barry K."/>
            <person name="Bills G."/>
            <person name="Bluhm B."/>
            <person name="Cannon C."/>
            <person name="Castanera R."/>
            <person name="Culley D."/>
            <person name="Daum C."/>
            <person name="Ezra D."/>
            <person name="Gonzalez J."/>
            <person name="Henrissat B."/>
            <person name="Kuo A."/>
            <person name="Liang C."/>
            <person name="Lipzen A."/>
            <person name="Lutzoni F."/>
            <person name="Magnuson J."/>
            <person name="Mondo S."/>
            <person name="Nolan M."/>
            <person name="Ohm R."/>
            <person name="Pangilinan J."/>
            <person name="Park H.-J."/>
            <person name="Ramirez L."/>
            <person name="Alfaro M."/>
            <person name="Sun H."/>
            <person name="Tritt A."/>
            <person name="Yoshinaga Y."/>
            <person name="Zwiers L.-H."/>
            <person name="Turgeon B."/>
            <person name="Goodwin S."/>
            <person name="Spatafora J."/>
            <person name="Crous P."/>
            <person name="Grigoriev I."/>
        </authorList>
    </citation>
    <scope>NUCLEOTIDE SEQUENCE</scope>
    <source>
        <strain evidence="4">CBS 473.64</strain>
    </source>
</reference>
<accession>A0A6A6SGC6</accession>
<keyword evidence="1" id="KW-0539">Nucleus</keyword>
<dbReference type="InterPro" id="IPR001138">
    <property type="entry name" value="Zn2Cys6_DnaBD"/>
</dbReference>
<dbReference type="InterPro" id="IPR036864">
    <property type="entry name" value="Zn2-C6_fun-type_DNA-bd_sf"/>
</dbReference>
<evidence type="ECO:0000256" key="1">
    <source>
        <dbReference type="ARBA" id="ARBA00023242"/>
    </source>
</evidence>
<dbReference type="Gene3D" id="4.10.240.10">
    <property type="entry name" value="Zn(2)-C6 fungal-type DNA-binding domain"/>
    <property type="match status" value="1"/>
</dbReference>
<feature type="domain" description="Zn(2)-C6 fungal-type" evidence="3">
    <location>
        <begin position="10"/>
        <end position="39"/>
    </location>
</feature>
<dbReference type="SMART" id="SM00066">
    <property type="entry name" value="GAL4"/>
    <property type="match status" value="1"/>
</dbReference>
<protein>
    <recommendedName>
        <fullName evidence="3">Zn(2)-C6 fungal-type domain-containing protein</fullName>
    </recommendedName>
</protein>
<dbReference type="CDD" id="cd00067">
    <property type="entry name" value="GAL4"/>
    <property type="match status" value="1"/>
</dbReference>
<gene>
    <name evidence="4" type="ORF">P280DRAFT_14491</name>
</gene>
<dbReference type="InterPro" id="IPR053175">
    <property type="entry name" value="DHMBA_Reg_Transcription_Factor"/>
</dbReference>
<evidence type="ECO:0000313" key="4">
    <source>
        <dbReference type="EMBL" id="KAF2646590.1"/>
    </source>
</evidence>
<dbReference type="Pfam" id="PF11951">
    <property type="entry name" value="Fungal_trans_2"/>
    <property type="match status" value="1"/>
</dbReference>
<feature type="region of interest" description="Disordered" evidence="2">
    <location>
        <begin position="477"/>
        <end position="513"/>
    </location>
</feature>
<feature type="compositionally biased region" description="Basic and acidic residues" evidence="2">
    <location>
        <begin position="477"/>
        <end position="495"/>
    </location>
</feature>
<dbReference type="OrthoDB" id="2991872at2759"/>
<evidence type="ECO:0000313" key="5">
    <source>
        <dbReference type="Proteomes" id="UP000799753"/>
    </source>
</evidence>
<dbReference type="AlphaFoldDB" id="A0A6A6SGC6"/>
<dbReference type="SUPFAM" id="SSF57701">
    <property type="entry name" value="Zn2/Cys6 DNA-binding domain"/>
    <property type="match status" value="1"/>
</dbReference>
<dbReference type="Proteomes" id="UP000799753">
    <property type="component" value="Unassembled WGS sequence"/>
</dbReference>
<sequence>MGFSGKLSKGCLPCRQKRTKCDLLLPSCTQCIRKNRICTGYRKEQDLVFRNETAAIVQKTARRRGDQRLQLSFQGALALQLMNGPPLQPSRSAFINDEAIVHYLNHYNKKIWATSGRFRDGFDYATHVIQSDISRGGPVAEIVRACGLASLGNSTGSAQLVTSARAKQIKVLQQLNRQLHDPQSTLSDSSILTCILLSTFEGIISDSPIPNAPYMAHLNGAAKLLAMRGQTQFSYDIGYGIWLKLRNDILSECLRSREPVPEFVCRRMEAEAIEHDDHYPDFFQLITFLCRLLSEHKTKGYVDEAMVTRAHSMKVQFEYRCAMMRNYVSEERPSVEEIAHETDPEVIYLFQARVNSWIFIHCVRALISDIFIEYARQRDYESPGALTLHALEIATNEQTRSADMIENSVAYYLEKFATSTAATRVQLGVYMMWPLSVLASLSAASSASIGRIVKYAEKISDEYGLRMAKTMAESMESKRRLTEISELPLRPKESETGEVESLLSGGPSDTIFP</sequence>
<dbReference type="EMBL" id="MU006776">
    <property type="protein sequence ID" value="KAF2646590.1"/>
    <property type="molecule type" value="Genomic_DNA"/>
</dbReference>
<name>A0A6A6SGC6_9PLEO</name>
<evidence type="ECO:0000259" key="3">
    <source>
        <dbReference type="PROSITE" id="PS50048"/>
    </source>
</evidence>
<dbReference type="PROSITE" id="PS00463">
    <property type="entry name" value="ZN2_CY6_FUNGAL_1"/>
    <property type="match status" value="1"/>
</dbReference>
<dbReference type="InterPro" id="IPR021858">
    <property type="entry name" value="Fun_TF"/>
</dbReference>
<keyword evidence="5" id="KW-1185">Reference proteome</keyword>
<evidence type="ECO:0000256" key="2">
    <source>
        <dbReference type="SAM" id="MobiDB-lite"/>
    </source>
</evidence>
<dbReference type="PROSITE" id="PS50048">
    <property type="entry name" value="ZN2_CY6_FUNGAL_2"/>
    <property type="match status" value="1"/>
</dbReference>
<dbReference type="PANTHER" id="PTHR38791:SF5">
    <property type="entry name" value="TRANSCRIPTION FACTOR DBAG-RELATED"/>
    <property type="match status" value="1"/>
</dbReference>
<organism evidence="4 5">
    <name type="scientific">Massarina eburnea CBS 473.64</name>
    <dbReference type="NCBI Taxonomy" id="1395130"/>
    <lineage>
        <taxon>Eukaryota</taxon>
        <taxon>Fungi</taxon>
        <taxon>Dikarya</taxon>
        <taxon>Ascomycota</taxon>
        <taxon>Pezizomycotina</taxon>
        <taxon>Dothideomycetes</taxon>
        <taxon>Pleosporomycetidae</taxon>
        <taxon>Pleosporales</taxon>
        <taxon>Massarineae</taxon>
        <taxon>Massarinaceae</taxon>
        <taxon>Massarina</taxon>
    </lineage>
</organism>